<feature type="transmembrane region" description="Helical" evidence="1">
    <location>
        <begin position="37"/>
        <end position="56"/>
    </location>
</feature>
<dbReference type="Proteomes" id="UP000015500">
    <property type="component" value="Chromosome"/>
</dbReference>
<evidence type="ECO:0000313" key="2">
    <source>
        <dbReference type="EMBL" id="AGT30717.1"/>
    </source>
</evidence>
<evidence type="ECO:0000256" key="1">
    <source>
        <dbReference type="SAM" id="Phobius"/>
    </source>
</evidence>
<protein>
    <submittedName>
        <fullName evidence="2">Uncharacterized protein</fullName>
    </submittedName>
</protein>
<dbReference type="HOGENOM" id="CLU_2537754_0_0_9"/>
<keyword evidence="1" id="KW-1133">Transmembrane helix</keyword>
<dbReference type="EMBL" id="CP006254">
    <property type="protein sequence ID" value="AGT30717.1"/>
    <property type="molecule type" value="Genomic_DNA"/>
</dbReference>
<feature type="transmembrane region" description="Helical" evidence="1">
    <location>
        <begin position="62"/>
        <end position="81"/>
    </location>
</feature>
<name>S5Z179_GEOG3</name>
<dbReference type="KEGG" id="gjf:M493_01905"/>
<proteinExistence type="predicted"/>
<gene>
    <name evidence="2" type="ORF">M493_01905</name>
</gene>
<reference evidence="2 3" key="1">
    <citation type="journal article" date="2014" name="Genome Announc.">
        <title>Complete Genome Sequence of the Thermophilic Polychlorinated Biphenyl Degrader Geobacillus sp. Strain JF8 (NBRC 109937).</title>
        <authorList>
            <person name="Shintani M."/>
            <person name="Ohtsubo Y."/>
            <person name="Fukuda K."/>
            <person name="Hosoyama A."/>
            <person name="Ohji S."/>
            <person name="Yamazoe A."/>
            <person name="Fujita N."/>
            <person name="Nagata Y."/>
            <person name="Tsuda M."/>
            <person name="Hatta T."/>
            <person name="Kimbara K."/>
        </authorList>
    </citation>
    <scope>NUCLEOTIDE SEQUENCE [LARGE SCALE GENOMIC DNA]</scope>
    <source>
        <strain evidence="2 3">JF8</strain>
    </source>
</reference>
<dbReference type="STRING" id="1921421.M493_01905"/>
<sequence length="83" mass="9395">MKSEIFFSADYEYNDLSRMGEGCHNENGGEEVRLVRAYALDVGFALFVFLFFFLFSTFNVGYYAYGSFLVFAIGSLLVGLARI</sequence>
<keyword evidence="1" id="KW-0472">Membrane</keyword>
<evidence type="ECO:0000313" key="3">
    <source>
        <dbReference type="Proteomes" id="UP000015500"/>
    </source>
</evidence>
<dbReference type="PATRIC" id="fig|1345697.3.peg.299"/>
<organism evidence="2 3">
    <name type="scientific">Geobacillus genomosp. 3</name>
    <dbReference type="NCBI Taxonomy" id="1921421"/>
    <lineage>
        <taxon>Bacteria</taxon>
        <taxon>Bacillati</taxon>
        <taxon>Bacillota</taxon>
        <taxon>Bacilli</taxon>
        <taxon>Bacillales</taxon>
        <taxon>Anoxybacillaceae</taxon>
        <taxon>Geobacillus</taxon>
    </lineage>
</organism>
<dbReference type="AlphaFoldDB" id="S5Z179"/>
<keyword evidence="3" id="KW-1185">Reference proteome</keyword>
<keyword evidence="1" id="KW-0812">Transmembrane</keyword>
<accession>S5Z179</accession>